<feature type="compositionally biased region" description="Basic residues" evidence="1">
    <location>
        <begin position="203"/>
        <end position="212"/>
    </location>
</feature>
<evidence type="ECO:0000256" key="1">
    <source>
        <dbReference type="SAM" id="MobiDB-lite"/>
    </source>
</evidence>
<accession>A0A2L0F9C5</accession>
<feature type="domain" description="DUF6036" evidence="2">
    <location>
        <begin position="25"/>
        <end position="164"/>
    </location>
</feature>
<dbReference type="InterPro" id="IPR045792">
    <property type="entry name" value="DUF6036"/>
</dbReference>
<proteinExistence type="predicted"/>
<organism evidence="3 4">
    <name type="scientific">Sorangium cellulosum</name>
    <name type="common">Polyangium cellulosum</name>
    <dbReference type="NCBI Taxonomy" id="56"/>
    <lineage>
        <taxon>Bacteria</taxon>
        <taxon>Pseudomonadati</taxon>
        <taxon>Myxococcota</taxon>
        <taxon>Polyangia</taxon>
        <taxon>Polyangiales</taxon>
        <taxon>Polyangiaceae</taxon>
        <taxon>Sorangium</taxon>
    </lineage>
</organism>
<evidence type="ECO:0000313" key="3">
    <source>
        <dbReference type="EMBL" id="AUX48121.1"/>
    </source>
</evidence>
<dbReference type="Gene3D" id="3.30.460.40">
    <property type="match status" value="1"/>
</dbReference>
<gene>
    <name evidence="3" type="ORF">SOCE26_096510</name>
</gene>
<feature type="region of interest" description="Disordered" evidence="1">
    <location>
        <begin position="186"/>
        <end position="212"/>
    </location>
</feature>
<dbReference type="SUPFAM" id="SSF81301">
    <property type="entry name" value="Nucleotidyltransferase"/>
    <property type="match status" value="1"/>
</dbReference>
<dbReference type="RefSeq" id="WP_338091882.1">
    <property type="nucleotide sequence ID" value="NZ_CP012673.1"/>
</dbReference>
<protein>
    <recommendedName>
        <fullName evidence="2">DUF6036 domain-containing protein</fullName>
    </recommendedName>
</protein>
<sequence length="212" mass="23193">MRSPFVELLGALADVFRQLGAGWYLFGAQAALLHGAARLTADVDVTVDLQDKEPEVLVKALTEAGFQMRVEDIAFTHRTRVLPVLHLATGVAADVVLAGPGLEDLFLQRAQLHDLDGILVPVACAEDVIVMKILAGRPKDIEDVVAIAAARKDLKLDLVRSMLRTLEEALDRNDLQPELSRALARVEDAGESVQRASPSRGGPKNRRRPRRR</sequence>
<dbReference type="Pfam" id="PF19502">
    <property type="entry name" value="DUF6036"/>
    <property type="match status" value="1"/>
</dbReference>
<dbReference type="Proteomes" id="UP000238348">
    <property type="component" value="Chromosome"/>
</dbReference>
<evidence type="ECO:0000259" key="2">
    <source>
        <dbReference type="Pfam" id="PF19502"/>
    </source>
</evidence>
<reference evidence="3 4" key="1">
    <citation type="submission" date="2015-09" db="EMBL/GenBank/DDBJ databases">
        <title>Sorangium comparison.</title>
        <authorList>
            <person name="Zaburannyi N."/>
            <person name="Bunk B."/>
            <person name="Overmann J."/>
            <person name="Mueller R."/>
        </authorList>
    </citation>
    <scope>NUCLEOTIDE SEQUENCE [LARGE SCALE GENOMIC DNA]</scope>
    <source>
        <strain evidence="3 4">So ce26</strain>
    </source>
</reference>
<evidence type="ECO:0000313" key="4">
    <source>
        <dbReference type="Proteomes" id="UP000238348"/>
    </source>
</evidence>
<dbReference type="InterPro" id="IPR043519">
    <property type="entry name" value="NT_sf"/>
</dbReference>
<dbReference type="AlphaFoldDB" id="A0A2L0F9C5"/>
<name>A0A2L0F9C5_SORCE</name>
<dbReference type="EMBL" id="CP012673">
    <property type="protein sequence ID" value="AUX48121.1"/>
    <property type="molecule type" value="Genomic_DNA"/>
</dbReference>